<keyword evidence="2" id="KW-1185">Reference proteome</keyword>
<name>A0AAQ4DBJ9_AMBAM</name>
<protein>
    <submittedName>
        <fullName evidence="1">Uncharacterized protein</fullName>
    </submittedName>
</protein>
<evidence type="ECO:0000313" key="1">
    <source>
        <dbReference type="EMBL" id="KAK8759839.1"/>
    </source>
</evidence>
<sequence length="97" mass="10520">MPGGCLSVYYSLSDRFETRNPRSEVWLIGDPTNAAIGSPAVLVATMADVSTLVGYLFNIVLLCDVPAGVDGVDCDELLRNANRKIAVATEPDWMSWK</sequence>
<evidence type="ECO:0000313" key="2">
    <source>
        <dbReference type="Proteomes" id="UP001321473"/>
    </source>
</evidence>
<organism evidence="1 2">
    <name type="scientific">Amblyomma americanum</name>
    <name type="common">Lone star tick</name>
    <dbReference type="NCBI Taxonomy" id="6943"/>
    <lineage>
        <taxon>Eukaryota</taxon>
        <taxon>Metazoa</taxon>
        <taxon>Ecdysozoa</taxon>
        <taxon>Arthropoda</taxon>
        <taxon>Chelicerata</taxon>
        <taxon>Arachnida</taxon>
        <taxon>Acari</taxon>
        <taxon>Parasitiformes</taxon>
        <taxon>Ixodida</taxon>
        <taxon>Ixodoidea</taxon>
        <taxon>Ixodidae</taxon>
        <taxon>Amblyomminae</taxon>
        <taxon>Amblyomma</taxon>
    </lineage>
</organism>
<comment type="caution">
    <text evidence="1">The sequence shown here is derived from an EMBL/GenBank/DDBJ whole genome shotgun (WGS) entry which is preliminary data.</text>
</comment>
<dbReference type="EMBL" id="JARKHS020032531">
    <property type="protein sequence ID" value="KAK8759839.1"/>
    <property type="molecule type" value="Genomic_DNA"/>
</dbReference>
<reference evidence="1 2" key="1">
    <citation type="journal article" date="2023" name="Arcadia Sci">
        <title>De novo assembly of a long-read Amblyomma americanum tick genome.</title>
        <authorList>
            <person name="Chou S."/>
            <person name="Poskanzer K.E."/>
            <person name="Rollins M."/>
            <person name="Thuy-Boun P.S."/>
        </authorList>
    </citation>
    <scope>NUCLEOTIDE SEQUENCE [LARGE SCALE GENOMIC DNA]</scope>
    <source>
        <strain evidence="1">F_SG_1</strain>
        <tissue evidence="1">Salivary glands</tissue>
    </source>
</reference>
<gene>
    <name evidence="1" type="ORF">V5799_028894</name>
</gene>
<accession>A0AAQ4DBJ9</accession>
<dbReference type="AlphaFoldDB" id="A0AAQ4DBJ9"/>
<proteinExistence type="predicted"/>
<dbReference type="Proteomes" id="UP001321473">
    <property type="component" value="Unassembled WGS sequence"/>
</dbReference>